<evidence type="ECO:0000313" key="1">
    <source>
        <dbReference type="EMBL" id="ACU77335.1"/>
    </source>
</evidence>
<evidence type="ECO:0000313" key="2">
    <source>
        <dbReference type="Proteomes" id="UP000000851"/>
    </source>
</evidence>
<organism evidence="1 2">
    <name type="scientific">Catenulispora acidiphila (strain DSM 44928 / JCM 14897 / NBRC 102108 / NRRL B-24433 / ID139908)</name>
    <dbReference type="NCBI Taxonomy" id="479433"/>
    <lineage>
        <taxon>Bacteria</taxon>
        <taxon>Bacillati</taxon>
        <taxon>Actinomycetota</taxon>
        <taxon>Actinomycetes</taxon>
        <taxon>Catenulisporales</taxon>
        <taxon>Catenulisporaceae</taxon>
        <taxon>Catenulispora</taxon>
    </lineage>
</organism>
<dbReference type="OrthoDB" id="4316333at2"/>
<dbReference type="EMBL" id="CP001700">
    <property type="protein sequence ID" value="ACU77335.1"/>
    <property type="molecule type" value="Genomic_DNA"/>
</dbReference>
<dbReference type="HOGENOM" id="CLU_1991083_0_0_11"/>
<sequence length="130" mass="13637">MTAMLVPRENARFVLGPMPLLVVGEARVHAELPRLVAPEGRVPVCDGWQLMAGLTVCVLDGPIGGCLIPTMAESGDVQGMAAWCDAVAQNGGGVVVSLPQIPDEFDWDEIFGGGRARGGFVRGAELHEAD</sequence>
<dbReference type="AlphaFoldDB" id="C7PYL3"/>
<reference evidence="1 2" key="1">
    <citation type="journal article" date="2009" name="Stand. Genomic Sci.">
        <title>Complete genome sequence of Catenulispora acidiphila type strain (ID 139908).</title>
        <authorList>
            <person name="Copeland A."/>
            <person name="Lapidus A."/>
            <person name="Glavina Del Rio T."/>
            <person name="Nolan M."/>
            <person name="Lucas S."/>
            <person name="Chen F."/>
            <person name="Tice H."/>
            <person name="Cheng J.F."/>
            <person name="Bruce D."/>
            <person name="Goodwin L."/>
            <person name="Pitluck S."/>
            <person name="Mikhailova N."/>
            <person name="Pati A."/>
            <person name="Ivanova N."/>
            <person name="Mavromatis K."/>
            <person name="Chen A."/>
            <person name="Palaniappan K."/>
            <person name="Chain P."/>
            <person name="Land M."/>
            <person name="Hauser L."/>
            <person name="Chang Y.J."/>
            <person name="Jeffries C.D."/>
            <person name="Chertkov O."/>
            <person name="Brettin T."/>
            <person name="Detter J.C."/>
            <person name="Han C."/>
            <person name="Ali Z."/>
            <person name="Tindall B.J."/>
            <person name="Goker M."/>
            <person name="Bristow J."/>
            <person name="Eisen J.A."/>
            <person name="Markowitz V."/>
            <person name="Hugenholtz P."/>
            <person name="Kyrpides N.C."/>
            <person name="Klenk H.P."/>
        </authorList>
    </citation>
    <scope>NUCLEOTIDE SEQUENCE [LARGE SCALE GENOMIC DNA]</scope>
    <source>
        <strain evidence="2">DSM 44928 / JCM 14897 / NBRC 102108 / NRRL B-24433 / ID139908</strain>
    </source>
</reference>
<proteinExistence type="predicted"/>
<name>C7PYL3_CATAD</name>
<accession>C7PYL3</accession>
<dbReference type="STRING" id="479433.Caci_8512"/>
<gene>
    <name evidence="1" type="ordered locus">Caci_8512</name>
</gene>
<dbReference type="KEGG" id="cai:Caci_8512"/>
<dbReference type="eggNOG" id="ENOG5034BA5">
    <property type="taxonomic scope" value="Bacteria"/>
</dbReference>
<dbReference type="Proteomes" id="UP000000851">
    <property type="component" value="Chromosome"/>
</dbReference>
<dbReference type="RefSeq" id="WP_015797060.1">
    <property type="nucleotide sequence ID" value="NC_013131.1"/>
</dbReference>
<dbReference type="InParanoid" id="C7PYL3"/>
<keyword evidence="2" id="KW-1185">Reference proteome</keyword>
<protein>
    <submittedName>
        <fullName evidence="1">Uncharacterized protein</fullName>
    </submittedName>
</protein>